<dbReference type="Proteomes" id="UP000321933">
    <property type="component" value="Unassembled WGS sequence"/>
</dbReference>
<reference evidence="1 2" key="1">
    <citation type="submission" date="2019-08" db="EMBL/GenBank/DDBJ databases">
        <title>Parahaliea maris sp. nov., isolated from the surface seawater.</title>
        <authorList>
            <person name="Liu Y."/>
        </authorList>
    </citation>
    <scope>NUCLEOTIDE SEQUENCE [LARGE SCALE GENOMIC DNA]</scope>
    <source>
        <strain evidence="1 2">S2-26</strain>
    </source>
</reference>
<name>A0A5C8ZSI0_9GAMM</name>
<evidence type="ECO:0000313" key="2">
    <source>
        <dbReference type="Proteomes" id="UP000321933"/>
    </source>
</evidence>
<gene>
    <name evidence="1" type="ORF">FVW59_13820</name>
</gene>
<comment type="caution">
    <text evidence="1">The sequence shown here is derived from an EMBL/GenBank/DDBJ whole genome shotgun (WGS) entry which is preliminary data.</text>
</comment>
<dbReference type="OrthoDB" id="336698at2"/>
<dbReference type="SUPFAM" id="SSF56634">
    <property type="entry name" value="Heme-dependent catalase-like"/>
    <property type="match status" value="1"/>
</dbReference>
<dbReference type="GO" id="GO:0020037">
    <property type="term" value="F:heme binding"/>
    <property type="evidence" value="ECO:0007669"/>
    <property type="project" value="InterPro"/>
</dbReference>
<accession>A0A5C8ZSI0</accession>
<dbReference type="RefSeq" id="WP_148064943.1">
    <property type="nucleotide sequence ID" value="NZ_VRYZ01000006.1"/>
</dbReference>
<dbReference type="CDD" id="cd08152">
    <property type="entry name" value="y4iL_like"/>
    <property type="match status" value="1"/>
</dbReference>
<dbReference type="Gene3D" id="2.40.180.10">
    <property type="entry name" value="Catalase core domain"/>
    <property type="match status" value="1"/>
</dbReference>
<organism evidence="1 2">
    <name type="scientific">Parahaliea aestuarii</name>
    <dbReference type="NCBI Taxonomy" id="1852021"/>
    <lineage>
        <taxon>Bacteria</taxon>
        <taxon>Pseudomonadati</taxon>
        <taxon>Pseudomonadota</taxon>
        <taxon>Gammaproteobacteria</taxon>
        <taxon>Cellvibrionales</taxon>
        <taxon>Halieaceae</taxon>
        <taxon>Parahaliea</taxon>
    </lineage>
</organism>
<dbReference type="EMBL" id="VRYZ01000006">
    <property type="protein sequence ID" value="TXS90417.1"/>
    <property type="molecule type" value="Genomic_DNA"/>
</dbReference>
<evidence type="ECO:0000313" key="1">
    <source>
        <dbReference type="EMBL" id="TXS90417.1"/>
    </source>
</evidence>
<keyword evidence="2" id="KW-1185">Reference proteome</keyword>
<sequence length="392" mass="45653">MLRPLHRLLVKLLEVERRLEPFFRPQVNHLLREPAAVVLQWLINARREDECLQIAEERIYEWEEQALDDIIQLMSQQMRGRFAPGKFERGGNTKTHGLVRGTVVIRDDLPARMRVGLFATARSYPAWIRFSGPGPDVPRDIQDVGFGSMALKIMDVPGPKIMDDERFTQDMMGVVTPTFVTRNARDNAKLQDWSLRNMPIYYFLNPFDSHLLDFLMQGLWNETQYNPLGQRYYSCVPYLLGEGQAMQYSFVPLTPVVRDIPGVPFGRVPDNYLRDNMVRTLDAGGVEFDLMLQLQTDAHRMPIENAGVRWPEKLSPFISAATIRIPRQTFNTPAQFDFTRQLTINPWHCLHEHRPLGNQGRARRRMYYELSRLRIAENRTEHREPTGDEVFE</sequence>
<dbReference type="InterPro" id="IPR020835">
    <property type="entry name" value="Catalase_sf"/>
</dbReference>
<protein>
    <submittedName>
        <fullName evidence="1">Catalase family protein</fullName>
    </submittedName>
</protein>
<proteinExistence type="predicted"/>
<dbReference type="AlphaFoldDB" id="A0A5C8ZSI0"/>